<evidence type="ECO:0000256" key="2">
    <source>
        <dbReference type="ARBA" id="ARBA00007539"/>
    </source>
</evidence>
<dbReference type="PRINTS" id="PR00182">
    <property type="entry name" value="ECOLNEIPORIN"/>
</dbReference>
<keyword evidence="8" id="KW-0998">Cell outer membrane</keyword>
<dbReference type="InterPro" id="IPR033900">
    <property type="entry name" value="Gram_neg_porin_domain"/>
</dbReference>
<dbReference type="Proteomes" id="UP001139290">
    <property type="component" value="Unassembled WGS sequence"/>
</dbReference>
<evidence type="ECO:0000256" key="7">
    <source>
        <dbReference type="ARBA" id="ARBA00023136"/>
    </source>
</evidence>
<dbReference type="CDD" id="cd00342">
    <property type="entry name" value="gram_neg_porins"/>
    <property type="match status" value="1"/>
</dbReference>
<dbReference type="PRINTS" id="PR00183">
    <property type="entry name" value="ECOLIPORIN"/>
</dbReference>
<evidence type="ECO:0000256" key="4">
    <source>
        <dbReference type="ARBA" id="ARBA00022692"/>
    </source>
</evidence>
<accession>A0ABT1BFI9</accession>
<name>A0ABT1BFI9_9ENTR</name>
<dbReference type="Gene3D" id="2.40.160.10">
    <property type="entry name" value="Porin"/>
    <property type="match status" value="1"/>
</dbReference>
<evidence type="ECO:0000256" key="9">
    <source>
        <dbReference type="SAM" id="SignalP"/>
    </source>
</evidence>
<dbReference type="PANTHER" id="PTHR34501">
    <property type="entry name" value="PROTEIN YDDL-RELATED"/>
    <property type="match status" value="1"/>
</dbReference>
<dbReference type="InterPro" id="IPR023614">
    <property type="entry name" value="Porin_dom_sf"/>
</dbReference>
<reference evidence="10" key="1">
    <citation type="submission" date="2021-11" db="EMBL/GenBank/DDBJ databases">
        <title>Citrobacter meridianamericanus sp. nov. isolated from soil.</title>
        <authorList>
            <person name="Furlan J.P.R."/>
            <person name="Stehling E.G."/>
        </authorList>
    </citation>
    <scope>NUCLEOTIDE SEQUENCE</scope>
    <source>
        <strain evidence="10">BR102</strain>
    </source>
</reference>
<evidence type="ECO:0000256" key="5">
    <source>
        <dbReference type="ARBA" id="ARBA00022729"/>
    </source>
</evidence>
<protein>
    <submittedName>
        <fullName evidence="10">Porin</fullName>
    </submittedName>
</protein>
<comment type="subcellular location">
    <subcellularLocation>
        <location evidence="1">Cell outer membrane</location>
        <topology evidence="1">Multi-pass membrane protein</topology>
    </subcellularLocation>
</comment>
<dbReference type="InterPro" id="IPR050298">
    <property type="entry name" value="Gram-neg_bact_OMP"/>
</dbReference>
<keyword evidence="3" id="KW-1134">Transmembrane beta strand</keyword>
<dbReference type="InterPro" id="IPR001702">
    <property type="entry name" value="Porin_Gram-ve"/>
</dbReference>
<comment type="similarity">
    <text evidence="2">Belongs to the Gram-negative porin family.</text>
</comment>
<keyword evidence="5 9" id="KW-0732">Signal</keyword>
<keyword evidence="6" id="KW-0406">Ion transport</keyword>
<dbReference type="Pfam" id="PF00267">
    <property type="entry name" value="Porin_1"/>
    <property type="match status" value="1"/>
</dbReference>
<feature type="chain" id="PRO_5047293259" evidence="9">
    <location>
        <begin position="20"/>
        <end position="375"/>
    </location>
</feature>
<gene>
    <name evidence="10" type="ORF">LOD26_25540</name>
</gene>
<dbReference type="EMBL" id="JAJJVQ010000022">
    <property type="protein sequence ID" value="MCO5784629.1"/>
    <property type="molecule type" value="Genomic_DNA"/>
</dbReference>
<organism evidence="10 11">
    <name type="scientific">Citrobacter meridianamericanus</name>
    <dbReference type="NCBI Taxonomy" id="2894201"/>
    <lineage>
        <taxon>Bacteria</taxon>
        <taxon>Pseudomonadati</taxon>
        <taxon>Pseudomonadota</taxon>
        <taxon>Gammaproteobacteria</taxon>
        <taxon>Enterobacterales</taxon>
        <taxon>Enterobacteriaceae</taxon>
        <taxon>Citrobacter</taxon>
    </lineage>
</organism>
<keyword evidence="6" id="KW-0626">Porin</keyword>
<evidence type="ECO:0000256" key="6">
    <source>
        <dbReference type="ARBA" id="ARBA00023114"/>
    </source>
</evidence>
<keyword evidence="11" id="KW-1185">Reference proteome</keyword>
<evidence type="ECO:0000256" key="8">
    <source>
        <dbReference type="ARBA" id="ARBA00023237"/>
    </source>
</evidence>
<comment type="caution">
    <text evidence="10">The sequence shown here is derived from an EMBL/GenBank/DDBJ whole genome shotgun (WGS) entry which is preliminary data.</text>
</comment>
<dbReference type="SUPFAM" id="SSF56935">
    <property type="entry name" value="Porins"/>
    <property type="match status" value="1"/>
</dbReference>
<dbReference type="PANTHER" id="PTHR34501:SF8">
    <property type="entry name" value="OUTER MEMBRANE PORIN N-RELATED"/>
    <property type="match status" value="1"/>
</dbReference>
<proteinExistence type="inferred from homology"/>
<keyword evidence="4" id="KW-0812">Transmembrane</keyword>
<dbReference type="InterPro" id="IPR001897">
    <property type="entry name" value="Porin_gammaproteobac"/>
</dbReference>
<evidence type="ECO:0000313" key="10">
    <source>
        <dbReference type="EMBL" id="MCO5784629.1"/>
    </source>
</evidence>
<keyword evidence="7" id="KW-0472">Membrane</keyword>
<keyword evidence="6" id="KW-0813">Transport</keyword>
<evidence type="ECO:0000313" key="11">
    <source>
        <dbReference type="Proteomes" id="UP001139290"/>
    </source>
</evidence>
<evidence type="ECO:0000256" key="1">
    <source>
        <dbReference type="ARBA" id="ARBA00004571"/>
    </source>
</evidence>
<feature type="signal peptide" evidence="9">
    <location>
        <begin position="1"/>
        <end position="19"/>
    </location>
</feature>
<sequence>MRNLFIFLICALQIFAAVAADIYNKNGNKLRLYGKIDGLHYFSDDERSRGDKSYFRTGFSGVTEMNDQLTGYGKWEYNILANQTEDSGDNAWTRLAYAGLKHSTWGAIDYGRNYGILYDVESYTDMLPEFGGDSYTQSDVFMTGRTQGVATYRNKDFFGLIEGLNFGLQYQGKNTPTGSYEPSSVATLARQHGDGYGGSLSYDTDMGLSIATSVASSNRTGEQKNFHRNNRQFARGDKAQAWTVGMKYDAHRVYLGVMYAVTRNMTAYGSDDSTSGGGIAGKTRNTELTAQYQFDSGLRPALSYISSRAEKLHSTSGDNKYLVKYIDISIIYNLNENMSTYLDYKVNLLDTNDSFYVNNGIATDNIAAFGLVYQF</sequence>
<evidence type="ECO:0000256" key="3">
    <source>
        <dbReference type="ARBA" id="ARBA00022452"/>
    </source>
</evidence>